<dbReference type="SUPFAM" id="SSF52540">
    <property type="entry name" value="P-loop containing nucleoside triphosphate hydrolases"/>
    <property type="match status" value="1"/>
</dbReference>
<dbReference type="PANTHER" id="PTHR32182:SF0">
    <property type="entry name" value="DNA REPLICATION AND REPAIR PROTEIN RECF"/>
    <property type="match status" value="1"/>
</dbReference>
<dbReference type="GO" id="GO:0003697">
    <property type="term" value="F:single-stranded DNA binding"/>
    <property type="evidence" value="ECO:0007669"/>
    <property type="project" value="UniProtKB-UniRule"/>
</dbReference>
<dbReference type="KEGG" id="cmd:B841_00015"/>
<evidence type="ECO:0000256" key="2">
    <source>
        <dbReference type="ARBA" id="ARBA00008016"/>
    </source>
</evidence>
<dbReference type="RefSeq" id="WP_020933421.1">
    <property type="nucleotide sequence ID" value="NC_021915.1"/>
</dbReference>
<evidence type="ECO:0000256" key="5">
    <source>
        <dbReference type="ARBA" id="ARBA00022705"/>
    </source>
</evidence>
<organism evidence="17 18">
    <name type="scientific">Corynebacterium maris DSM 45190</name>
    <dbReference type="NCBI Taxonomy" id="1224163"/>
    <lineage>
        <taxon>Bacteria</taxon>
        <taxon>Bacillati</taxon>
        <taxon>Actinomycetota</taxon>
        <taxon>Actinomycetes</taxon>
        <taxon>Mycobacteriales</taxon>
        <taxon>Corynebacteriaceae</taxon>
        <taxon>Corynebacterium</taxon>
    </lineage>
</organism>
<feature type="binding site" evidence="13">
    <location>
        <begin position="30"/>
        <end position="37"/>
    </location>
    <ligand>
        <name>ATP</name>
        <dbReference type="ChEBI" id="CHEBI:30616"/>
    </ligand>
</feature>
<evidence type="ECO:0000256" key="12">
    <source>
        <dbReference type="ARBA" id="ARBA00025401"/>
    </source>
</evidence>
<evidence type="ECO:0000256" key="6">
    <source>
        <dbReference type="ARBA" id="ARBA00022741"/>
    </source>
</evidence>
<dbReference type="PANTHER" id="PTHR32182">
    <property type="entry name" value="DNA REPLICATION AND REPAIR PROTEIN RECF"/>
    <property type="match status" value="1"/>
</dbReference>
<dbReference type="CDD" id="cd03242">
    <property type="entry name" value="ABC_RecF"/>
    <property type="match status" value="1"/>
</dbReference>
<dbReference type="GO" id="GO:0006302">
    <property type="term" value="P:double-strand break repair"/>
    <property type="evidence" value="ECO:0007669"/>
    <property type="project" value="TreeGrafter"/>
</dbReference>
<evidence type="ECO:0000313" key="18">
    <source>
        <dbReference type="Proteomes" id="UP000015388"/>
    </source>
</evidence>
<dbReference type="GO" id="GO:0005524">
    <property type="term" value="F:ATP binding"/>
    <property type="evidence" value="ECO:0007669"/>
    <property type="project" value="UniProtKB-UniRule"/>
</dbReference>
<evidence type="ECO:0000256" key="3">
    <source>
        <dbReference type="ARBA" id="ARBA00020170"/>
    </source>
</evidence>
<dbReference type="Gene3D" id="3.40.50.300">
    <property type="entry name" value="P-loop containing nucleotide triphosphate hydrolases"/>
    <property type="match status" value="1"/>
</dbReference>
<protein>
    <recommendedName>
        <fullName evidence="3 13">DNA replication and repair protein RecF</fullName>
    </recommendedName>
</protein>
<comment type="subcellular location">
    <subcellularLocation>
        <location evidence="1 13 14">Cytoplasm</location>
    </subcellularLocation>
</comment>
<proteinExistence type="inferred from homology"/>
<evidence type="ECO:0000256" key="13">
    <source>
        <dbReference type="HAMAP-Rule" id="MF_00365"/>
    </source>
</evidence>
<evidence type="ECO:0000256" key="9">
    <source>
        <dbReference type="ARBA" id="ARBA00023125"/>
    </source>
</evidence>
<dbReference type="InterPro" id="IPR003395">
    <property type="entry name" value="RecF/RecN/SMC_N"/>
</dbReference>
<keyword evidence="8 13" id="KW-0067">ATP-binding</keyword>
<dbReference type="Gene3D" id="1.20.1050.90">
    <property type="entry name" value="RecF/RecN/SMC, N-terminal domain"/>
    <property type="match status" value="1"/>
</dbReference>
<dbReference type="Proteomes" id="UP000015388">
    <property type="component" value="Chromosome"/>
</dbReference>
<evidence type="ECO:0000256" key="15">
    <source>
        <dbReference type="SAM" id="MobiDB-lite"/>
    </source>
</evidence>
<dbReference type="PROSITE" id="PS00618">
    <property type="entry name" value="RECF_2"/>
    <property type="match status" value="1"/>
</dbReference>
<dbReference type="eggNOG" id="COG1195">
    <property type="taxonomic scope" value="Bacteria"/>
</dbReference>
<keyword evidence="18" id="KW-1185">Reference proteome</keyword>
<keyword evidence="9 13" id="KW-0238">DNA-binding</keyword>
<dbReference type="OrthoDB" id="9803889at2"/>
<dbReference type="HAMAP" id="MF_00365">
    <property type="entry name" value="RecF"/>
    <property type="match status" value="1"/>
</dbReference>
<reference evidence="17 18" key="1">
    <citation type="submission" date="2012-11" db="EMBL/GenBank/DDBJ databases">
        <title>The complete genome sequence of Corynebacterium maris Coryn-1 (=DSM 45190).</title>
        <authorList>
            <person name="Schaffert L."/>
            <person name="Albersmeier A."/>
            <person name="Kalinowski J."/>
            <person name="Ruckert C."/>
        </authorList>
    </citation>
    <scope>NUCLEOTIDE SEQUENCE [LARGE SCALE GENOMIC DNA]</scope>
    <source>
        <strain evidence="18">Coryn-1</strain>
    </source>
</reference>
<feature type="region of interest" description="Disordered" evidence="15">
    <location>
        <begin position="388"/>
        <end position="418"/>
    </location>
</feature>
<evidence type="ECO:0000256" key="14">
    <source>
        <dbReference type="RuleBase" id="RU000578"/>
    </source>
</evidence>
<dbReference type="InterPro" id="IPR018078">
    <property type="entry name" value="DNA-binding_RecF_CS"/>
</dbReference>
<evidence type="ECO:0000313" key="17">
    <source>
        <dbReference type="EMBL" id="AGS33486.1"/>
    </source>
</evidence>
<keyword evidence="6 13" id="KW-0547">Nucleotide-binding</keyword>
<evidence type="ECO:0000256" key="8">
    <source>
        <dbReference type="ARBA" id="ARBA00022840"/>
    </source>
</evidence>
<comment type="similarity">
    <text evidence="2 13 14">Belongs to the RecF family.</text>
</comment>
<evidence type="ECO:0000256" key="7">
    <source>
        <dbReference type="ARBA" id="ARBA00022763"/>
    </source>
</evidence>
<evidence type="ECO:0000256" key="4">
    <source>
        <dbReference type="ARBA" id="ARBA00022490"/>
    </source>
</evidence>
<dbReference type="GO" id="GO:0009432">
    <property type="term" value="P:SOS response"/>
    <property type="evidence" value="ECO:0007669"/>
    <property type="project" value="UniProtKB-UniRule"/>
</dbReference>
<dbReference type="GO" id="GO:0000731">
    <property type="term" value="P:DNA synthesis involved in DNA repair"/>
    <property type="evidence" value="ECO:0007669"/>
    <property type="project" value="TreeGrafter"/>
</dbReference>
<dbReference type="EMBL" id="CP003924">
    <property type="protein sequence ID" value="AGS33486.1"/>
    <property type="molecule type" value="Genomic_DNA"/>
</dbReference>
<sequence>MYLRRLELRDFRSWPELSLDLNPGVTLFVGRNGFGKTNIVEAVGYSAHLSSHRVSHDAPLVRTGAKNARVSATTVNQGRELTTHLLIKPHAANQAQINRTKLKTPREMLGVLRSVLFAPEDLALVRGEPAQRRRYLDDLVATRTPRLAGVRADYDRILKQRNALLKSAGGALRRGYDDADGASALATLDVWDGQLAAQGGMLVAARLDLLDALAGRIAGAYARIAPESRPASVHYDTTLAEALRTVLGDEAASTRDPAVFESVLLTELARLRPREVEAGRTLAGPHRDDLELRLGNQPAKGFASHGESWSFALSLRLAEFFLLADEGSEPVLILDDVFAELDARRREQLVKVAQDAEQVLITAAVDDDLPENLAGRVTARFDVGITGDGDERTSRMMTPEEVEQGHDARITGTEGARD</sequence>
<dbReference type="STRING" id="1224163.B841_00015"/>
<keyword evidence="4 13" id="KW-0963">Cytoplasm</keyword>
<evidence type="ECO:0000256" key="10">
    <source>
        <dbReference type="ARBA" id="ARBA00023204"/>
    </source>
</evidence>
<comment type="function">
    <text evidence="12 13 14">The RecF protein is involved in DNA metabolism; it is required for DNA replication and normal SOS inducibility. RecF binds preferentially to single-stranded, linear DNA. It also seems to bind ATP.</text>
</comment>
<dbReference type="GO" id="GO:0005737">
    <property type="term" value="C:cytoplasm"/>
    <property type="evidence" value="ECO:0007669"/>
    <property type="project" value="UniProtKB-SubCell"/>
</dbReference>
<dbReference type="InterPro" id="IPR001238">
    <property type="entry name" value="DNA-binding_RecF"/>
</dbReference>
<dbReference type="PROSITE" id="PS00617">
    <property type="entry name" value="RECF_1"/>
    <property type="match status" value="1"/>
</dbReference>
<dbReference type="AlphaFoldDB" id="S5TF13"/>
<keyword evidence="5 13" id="KW-0235">DNA replication</keyword>
<accession>S5TF13</accession>
<dbReference type="InterPro" id="IPR042174">
    <property type="entry name" value="RecF_2"/>
</dbReference>
<keyword evidence="11 13" id="KW-0742">SOS response</keyword>
<feature type="compositionally biased region" description="Basic and acidic residues" evidence="15">
    <location>
        <begin position="403"/>
        <end position="418"/>
    </location>
</feature>
<evidence type="ECO:0000256" key="11">
    <source>
        <dbReference type="ARBA" id="ARBA00023236"/>
    </source>
</evidence>
<dbReference type="Pfam" id="PF02463">
    <property type="entry name" value="SMC_N"/>
    <property type="match status" value="1"/>
</dbReference>
<evidence type="ECO:0000259" key="16">
    <source>
        <dbReference type="Pfam" id="PF02463"/>
    </source>
</evidence>
<evidence type="ECO:0000256" key="1">
    <source>
        <dbReference type="ARBA" id="ARBA00004496"/>
    </source>
</evidence>
<dbReference type="HOGENOM" id="CLU_040267_1_1_11"/>
<name>S5TF13_9CORY</name>
<feature type="domain" description="RecF/RecN/SMC N-terminal" evidence="16">
    <location>
        <begin position="2"/>
        <end position="364"/>
    </location>
</feature>
<gene>
    <name evidence="13 17" type="primary">recF</name>
    <name evidence="17" type="ORF">B841_00015</name>
</gene>
<keyword evidence="7 13" id="KW-0227">DNA damage</keyword>
<dbReference type="NCBIfam" id="TIGR00611">
    <property type="entry name" value="recf"/>
    <property type="match status" value="1"/>
</dbReference>
<dbReference type="GO" id="GO:0006260">
    <property type="term" value="P:DNA replication"/>
    <property type="evidence" value="ECO:0007669"/>
    <property type="project" value="UniProtKB-UniRule"/>
</dbReference>
<dbReference type="InterPro" id="IPR027417">
    <property type="entry name" value="P-loop_NTPase"/>
</dbReference>
<keyword evidence="10 13" id="KW-0234">DNA repair</keyword>
<dbReference type="PATRIC" id="fig|1224163.3.peg.3"/>